<name>A0ABQ7C7L6_BRACR</name>
<dbReference type="EMBL" id="QGKV02000832">
    <property type="protein sequence ID" value="KAF3547574.1"/>
    <property type="molecule type" value="Genomic_DNA"/>
</dbReference>
<evidence type="ECO:0000256" key="1">
    <source>
        <dbReference type="SAM" id="MobiDB-lite"/>
    </source>
</evidence>
<dbReference type="Proteomes" id="UP000266723">
    <property type="component" value="Unassembled WGS sequence"/>
</dbReference>
<reference evidence="2 3" key="1">
    <citation type="journal article" date="2020" name="BMC Genomics">
        <title>Intraspecific diversification of the crop wild relative Brassica cretica Lam. using demographic model selection.</title>
        <authorList>
            <person name="Kioukis A."/>
            <person name="Michalopoulou V.A."/>
            <person name="Briers L."/>
            <person name="Pirintsos S."/>
            <person name="Studholme D.J."/>
            <person name="Pavlidis P."/>
            <person name="Sarris P.F."/>
        </authorList>
    </citation>
    <scope>NUCLEOTIDE SEQUENCE [LARGE SCALE GENOMIC DNA]</scope>
    <source>
        <strain evidence="3">cv. PFS-1207/04</strain>
    </source>
</reference>
<comment type="caution">
    <text evidence="2">The sequence shown here is derived from an EMBL/GenBank/DDBJ whole genome shotgun (WGS) entry which is preliminary data.</text>
</comment>
<accession>A0ABQ7C7L6</accession>
<keyword evidence="3" id="KW-1185">Reference proteome</keyword>
<gene>
    <name evidence="2" type="ORF">DY000_02009913</name>
</gene>
<evidence type="ECO:0000313" key="2">
    <source>
        <dbReference type="EMBL" id="KAF3547574.1"/>
    </source>
</evidence>
<protein>
    <submittedName>
        <fullName evidence="2">Uncharacterized protein</fullName>
    </submittedName>
</protein>
<evidence type="ECO:0000313" key="3">
    <source>
        <dbReference type="Proteomes" id="UP000266723"/>
    </source>
</evidence>
<organism evidence="2 3">
    <name type="scientific">Brassica cretica</name>
    <name type="common">Mustard</name>
    <dbReference type="NCBI Taxonomy" id="69181"/>
    <lineage>
        <taxon>Eukaryota</taxon>
        <taxon>Viridiplantae</taxon>
        <taxon>Streptophyta</taxon>
        <taxon>Embryophyta</taxon>
        <taxon>Tracheophyta</taxon>
        <taxon>Spermatophyta</taxon>
        <taxon>Magnoliopsida</taxon>
        <taxon>eudicotyledons</taxon>
        <taxon>Gunneridae</taxon>
        <taxon>Pentapetalae</taxon>
        <taxon>rosids</taxon>
        <taxon>malvids</taxon>
        <taxon>Brassicales</taxon>
        <taxon>Brassicaceae</taxon>
        <taxon>Brassiceae</taxon>
        <taxon>Brassica</taxon>
    </lineage>
</organism>
<sequence>MELTRRDSGLYVETNQRQGRRGGFGRRDCGRRRWLQKSFHGAISLSVTSSEAKRDSKLREKWNFYVSGRITGRVFRFGFRVPDFMSRPM</sequence>
<feature type="region of interest" description="Disordered" evidence="1">
    <location>
        <begin position="1"/>
        <end position="27"/>
    </location>
</feature>
<feature type="compositionally biased region" description="Basic residues" evidence="1">
    <location>
        <begin position="18"/>
        <end position="27"/>
    </location>
</feature>
<proteinExistence type="predicted"/>